<reference evidence="6 7" key="1">
    <citation type="submission" date="2018-06" db="EMBL/GenBank/DDBJ databases">
        <title>Complete Genomes of Monosporascus.</title>
        <authorList>
            <person name="Robinson A.J."/>
            <person name="Natvig D.O."/>
        </authorList>
    </citation>
    <scope>NUCLEOTIDE SEQUENCE [LARGE SCALE GENOMIC DNA]</scope>
    <source>
        <strain evidence="6 7">CBS 609.92</strain>
    </source>
</reference>
<dbReference type="EMBL" id="QJNS01000281">
    <property type="protein sequence ID" value="RYO80668.1"/>
    <property type="molecule type" value="Genomic_DNA"/>
</dbReference>
<evidence type="ECO:0000256" key="5">
    <source>
        <dbReference type="SAM" id="SignalP"/>
    </source>
</evidence>
<keyword evidence="2 3" id="KW-0040">ANK repeat</keyword>
<evidence type="ECO:0000313" key="6">
    <source>
        <dbReference type="EMBL" id="RYO80668.1"/>
    </source>
</evidence>
<dbReference type="SUPFAM" id="SSF48403">
    <property type="entry name" value="Ankyrin repeat"/>
    <property type="match status" value="1"/>
</dbReference>
<keyword evidence="7" id="KW-1185">Reference proteome</keyword>
<feature type="signal peptide" evidence="5">
    <location>
        <begin position="1"/>
        <end position="18"/>
    </location>
</feature>
<keyword evidence="1" id="KW-0677">Repeat</keyword>
<dbReference type="InterPro" id="IPR036770">
    <property type="entry name" value="Ankyrin_rpt-contain_sf"/>
</dbReference>
<feature type="repeat" description="ANK" evidence="3">
    <location>
        <begin position="447"/>
        <end position="479"/>
    </location>
</feature>
<protein>
    <submittedName>
        <fullName evidence="6">Uncharacterized protein</fullName>
    </submittedName>
</protein>
<dbReference type="SMART" id="SM00248">
    <property type="entry name" value="ANK"/>
    <property type="match status" value="3"/>
</dbReference>
<dbReference type="PANTHER" id="PTHR24166">
    <property type="entry name" value="ROLLING PEBBLES, ISOFORM B"/>
    <property type="match status" value="1"/>
</dbReference>
<keyword evidence="4" id="KW-1133">Transmembrane helix</keyword>
<feature type="transmembrane region" description="Helical" evidence="4">
    <location>
        <begin position="189"/>
        <end position="215"/>
    </location>
</feature>
<evidence type="ECO:0000256" key="1">
    <source>
        <dbReference type="ARBA" id="ARBA00022737"/>
    </source>
</evidence>
<accession>A0ABY0H395</accession>
<dbReference type="PROSITE" id="PS50297">
    <property type="entry name" value="ANK_REP_REGION"/>
    <property type="match status" value="3"/>
</dbReference>
<feature type="repeat" description="ANK" evidence="3">
    <location>
        <begin position="413"/>
        <end position="445"/>
    </location>
</feature>
<feature type="chain" id="PRO_5045148729" evidence="5">
    <location>
        <begin position="19"/>
        <end position="538"/>
    </location>
</feature>
<dbReference type="Proteomes" id="UP000294003">
    <property type="component" value="Unassembled WGS sequence"/>
</dbReference>
<evidence type="ECO:0000256" key="2">
    <source>
        <dbReference type="ARBA" id="ARBA00023043"/>
    </source>
</evidence>
<evidence type="ECO:0000256" key="4">
    <source>
        <dbReference type="SAM" id="Phobius"/>
    </source>
</evidence>
<evidence type="ECO:0000313" key="7">
    <source>
        <dbReference type="Proteomes" id="UP000294003"/>
    </source>
</evidence>
<dbReference type="Gene3D" id="1.25.40.20">
    <property type="entry name" value="Ankyrin repeat-containing domain"/>
    <property type="match status" value="2"/>
</dbReference>
<keyword evidence="4" id="KW-0472">Membrane</keyword>
<comment type="caution">
    <text evidence="6">The sequence shown here is derived from an EMBL/GenBank/DDBJ whole genome shotgun (WGS) entry which is preliminary data.</text>
</comment>
<dbReference type="PANTHER" id="PTHR24166:SF48">
    <property type="entry name" value="PROTEIN VAPYRIN"/>
    <property type="match status" value="1"/>
</dbReference>
<dbReference type="InterPro" id="IPR002110">
    <property type="entry name" value="Ankyrin_rpt"/>
</dbReference>
<keyword evidence="4" id="KW-0812">Transmembrane</keyword>
<dbReference type="Pfam" id="PF12796">
    <property type="entry name" value="Ank_2"/>
    <property type="match status" value="1"/>
</dbReference>
<evidence type="ECO:0000256" key="3">
    <source>
        <dbReference type="PROSITE-ProRule" id="PRU00023"/>
    </source>
</evidence>
<keyword evidence="5" id="KW-0732">Signal</keyword>
<dbReference type="PRINTS" id="PR01415">
    <property type="entry name" value="ANKYRIN"/>
</dbReference>
<name>A0ABY0H395_9PEZI</name>
<proteinExistence type="predicted"/>
<dbReference type="InterPro" id="IPR050889">
    <property type="entry name" value="Dendritic_Spine_Reg/Scaffold"/>
</dbReference>
<feature type="repeat" description="ANK" evidence="3">
    <location>
        <begin position="480"/>
        <end position="512"/>
    </location>
</feature>
<dbReference type="Pfam" id="PF00023">
    <property type="entry name" value="Ank"/>
    <property type="match status" value="1"/>
</dbReference>
<organism evidence="6 7">
    <name type="scientific">Monosporascus cannonballus</name>
    <dbReference type="NCBI Taxonomy" id="155416"/>
    <lineage>
        <taxon>Eukaryota</taxon>
        <taxon>Fungi</taxon>
        <taxon>Dikarya</taxon>
        <taxon>Ascomycota</taxon>
        <taxon>Pezizomycotina</taxon>
        <taxon>Sordariomycetes</taxon>
        <taxon>Xylariomycetidae</taxon>
        <taxon>Xylariales</taxon>
        <taxon>Xylariales incertae sedis</taxon>
        <taxon>Monosporascus</taxon>
    </lineage>
</organism>
<feature type="transmembrane region" description="Helical" evidence="4">
    <location>
        <begin position="235"/>
        <end position="255"/>
    </location>
</feature>
<sequence>MAKYWFFLCAVAFVGVKAEDDLSDFSNNLATDIAPLLILFGESMTRQYLSESTSFLDYFIFTMAPIGIITAIVSTIRVCGHPSLRAFIGRPQEGDGAVEAELCTSTSRDVCELFNRGGITRVLGRPKILELVYLPRNGSLRVFQDYLAKPNTETPDHSWWQRDQHVKDLSFAPNPNLSLNVGIVKQPDWVFYTTATIGFVLQTGVLVLAGTGVWILHWSLNGTESLASRDYAPVMFIVGTVMMCGGMWSCAALIGQTTQELRFKRTRHQGIAALRERLPSPNPDDMLSAFTRAADDYRQKSEWERAETVWRWACAHFYSPPGEERYPSHFAAALRATGELYRWSLAQHSNDARKEFGINGVNWMSKNYGTTDQSNREVKEILDQYQEIAQGIAQHPAHKNPAQPQNVNRVDGGGKTPLSWAAENGHEAVVKLLLERGADFKLADNIYGETLLLWAARNGHEAVVKLLLETGADFKSGGAFGQAPLSWATQYGHEVVVQLLFDKGANFESKDNKGRTPQSLAKEYRRETVVTLLNHYRA</sequence>
<dbReference type="PROSITE" id="PS50088">
    <property type="entry name" value="ANK_REPEAT"/>
    <property type="match status" value="3"/>
</dbReference>
<feature type="transmembrane region" description="Helical" evidence="4">
    <location>
        <begin position="58"/>
        <end position="80"/>
    </location>
</feature>
<gene>
    <name evidence="6" type="ORF">DL762_007533</name>
</gene>